<name>A0A1Y5R7E4_9PROT</name>
<protein>
    <submittedName>
        <fullName evidence="3">Bifunctional protein PaaZ</fullName>
    </submittedName>
</protein>
<reference evidence="3 4" key="1">
    <citation type="submission" date="2017-03" db="EMBL/GenBank/DDBJ databases">
        <authorList>
            <person name="Afonso C.L."/>
            <person name="Miller P.J."/>
            <person name="Scott M.A."/>
            <person name="Spackman E."/>
            <person name="Goraichik I."/>
            <person name="Dimitrov K.M."/>
            <person name="Suarez D.L."/>
            <person name="Swayne D.E."/>
        </authorList>
    </citation>
    <scope>NUCLEOTIDE SEQUENCE [LARGE SCALE GENOMIC DNA]</scope>
    <source>
        <strain evidence="3 4">CECT 7691</strain>
    </source>
</reference>
<evidence type="ECO:0000313" key="4">
    <source>
        <dbReference type="Proteomes" id="UP000193200"/>
    </source>
</evidence>
<dbReference type="PANTHER" id="PTHR43664">
    <property type="entry name" value="MONOAMINE OXIDASE-RELATED"/>
    <property type="match status" value="1"/>
</dbReference>
<evidence type="ECO:0000259" key="2">
    <source>
        <dbReference type="Pfam" id="PF01575"/>
    </source>
</evidence>
<keyword evidence="1" id="KW-0812">Transmembrane</keyword>
<dbReference type="InParanoid" id="A0A1Y5R7E4"/>
<accession>A0A1Y5R7E4</accession>
<dbReference type="SUPFAM" id="SSF54637">
    <property type="entry name" value="Thioesterase/thiol ester dehydrase-isomerase"/>
    <property type="match status" value="1"/>
</dbReference>
<dbReference type="Gene3D" id="3.10.129.10">
    <property type="entry name" value="Hotdog Thioesterase"/>
    <property type="match status" value="1"/>
</dbReference>
<feature type="transmembrane region" description="Helical" evidence="1">
    <location>
        <begin position="51"/>
        <end position="71"/>
    </location>
</feature>
<sequence length="156" mass="17047">MNGERYYEDYAVGLCFRANGVTVTEAQIIEFACLYDPQPFHMDRVAAESSIYGGLIASGVMVMGLGLRMLVQAGALTPTSMGSPGIDRVRWHRPVRPGDTLYGVATVTETRASRSRPDLGLVTMDFEILNQSDEIAMRWTGTQLIARRPTDAATAS</sequence>
<dbReference type="AlphaFoldDB" id="A0A1Y5R7E4"/>
<dbReference type="EMBL" id="FWFR01000001">
    <property type="protein sequence ID" value="SLN10247.1"/>
    <property type="molecule type" value="Genomic_DNA"/>
</dbReference>
<organism evidence="3 4">
    <name type="scientific">Oceanibacterium hippocampi</name>
    <dbReference type="NCBI Taxonomy" id="745714"/>
    <lineage>
        <taxon>Bacteria</taxon>
        <taxon>Pseudomonadati</taxon>
        <taxon>Pseudomonadota</taxon>
        <taxon>Alphaproteobacteria</taxon>
        <taxon>Sneathiellales</taxon>
        <taxon>Sneathiellaceae</taxon>
        <taxon>Oceanibacterium</taxon>
    </lineage>
</organism>
<dbReference type="InterPro" id="IPR002539">
    <property type="entry name" value="MaoC-like_dom"/>
</dbReference>
<dbReference type="Proteomes" id="UP000193200">
    <property type="component" value="Unassembled WGS sequence"/>
</dbReference>
<keyword evidence="4" id="KW-1185">Reference proteome</keyword>
<dbReference type="Pfam" id="PF01575">
    <property type="entry name" value="MaoC_dehydratas"/>
    <property type="match status" value="1"/>
</dbReference>
<dbReference type="PANTHER" id="PTHR43664:SF1">
    <property type="entry name" value="BETA-METHYLMALYL-COA DEHYDRATASE"/>
    <property type="match status" value="1"/>
</dbReference>
<evidence type="ECO:0000313" key="3">
    <source>
        <dbReference type="EMBL" id="SLN10247.1"/>
    </source>
</evidence>
<evidence type="ECO:0000256" key="1">
    <source>
        <dbReference type="SAM" id="Phobius"/>
    </source>
</evidence>
<dbReference type="InterPro" id="IPR052342">
    <property type="entry name" value="MCH/BMMD"/>
</dbReference>
<dbReference type="InterPro" id="IPR029069">
    <property type="entry name" value="HotDog_dom_sf"/>
</dbReference>
<keyword evidence="1" id="KW-0472">Membrane</keyword>
<gene>
    <name evidence="3" type="primary">paaZ_1</name>
    <name evidence="3" type="ORF">OCH7691_00025</name>
</gene>
<feature type="domain" description="MaoC-like" evidence="2">
    <location>
        <begin position="19"/>
        <end position="114"/>
    </location>
</feature>
<keyword evidence="1" id="KW-1133">Transmembrane helix</keyword>
<dbReference type="RefSeq" id="WP_085881410.1">
    <property type="nucleotide sequence ID" value="NZ_FWFR01000001.1"/>
</dbReference>
<dbReference type="CDD" id="cd03454">
    <property type="entry name" value="YdeM"/>
    <property type="match status" value="1"/>
</dbReference>
<proteinExistence type="predicted"/>